<proteinExistence type="inferred from homology"/>
<evidence type="ECO:0000256" key="6">
    <source>
        <dbReference type="ARBA" id="ARBA00023187"/>
    </source>
</evidence>
<evidence type="ECO:0000256" key="4">
    <source>
        <dbReference type="ARBA" id="ARBA00022728"/>
    </source>
</evidence>
<keyword evidence="8 10" id="KW-0687">Ribonucleoprotein</keyword>
<dbReference type="InterPro" id="IPR001163">
    <property type="entry name" value="Sm_dom_euk/arc"/>
</dbReference>
<dbReference type="GeneID" id="114345853"/>
<dbReference type="OrthoDB" id="409625at2759"/>
<comment type="function">
    <text evidence="10">Plays a role in pre-mRNA splicing as a core component of the spliceosomal U1, U2, U4 and U5 small nuclear ribonucleoproteins (snRNPs), the building blocks of the spliceosome.</text>
</comment>
<comment type="subcellular location">
    <subcellularLocation>
        <location evidence="1 10">Nucleus</location>
    </subcellularLocation>
</comment>
<keyword evidence="3 10" id="KW-0507">mRNA processing</keyword>
<evidence type="ECO:0000256" key="9">
    <source>
        <dbReference type="ARBA" id="ARBA00030144"/>
    </source>
</evidence>
<keyword evidence="13" id="KW-1185">Reference proteome</keyword>
<evidence type="ECO:0000256" key="3">
    <source>
        <dbReference type="ARBA" id="ARBA00022664"/>
    </source>
</evidence>
<keyword evidence="4 10" id="KW-0747">Spliceosome</keyword>
<organism evidence="14">
    <name type="scientific">Diabrotica virgifera virgifera</name>
    <name type="common">western corn rootworm</name>
    <dbReference type="NCBI Taxonomy" id="50390"/>
    <lineage>
        <taxon>Eukaryota</taxon>
        <taxon>Metazoa</taxon>
        <taxon>Ecdysozoa</taxon>
        <taxon>Arthropoda</taxon>
        <taxon>Hexapoda</taxon>
        <taxon>Insecta</taxon>
        <taxon>Pterygota</taxon>
        <taxon>Neoptera</taxon>
        <taxon>Endopterygota</taxon>
        <taxon>Coleoptera</taxon>
        <taxon>Polyphaga</taxon>
        <taxon>Cucujiformia</taxon>
        <taxon>Chrysomeloidea</taxon>
        <taxon>Chrysomelidae</taxon>
        <taxon>Galerucinae</taxon>
        <taxon>Diabroticina</taxon>
        <taxon>Diabroticites</taxon>
        <taxon>Diabrotica</taxon>
    </lineage>
</organism>
<dbReference type="InterPro" id="IPR047575">
    <property type="entry name" value="Sm"/>
</dbReference>
<dbReference type="GO" id="GO:0034715">
    <property type="term" value="C:pICln-Sm protein complex"/>
    <property type="evidence" value="ECO:0007669"/>
    <property type="project" value="TreeGrafter"/>
</dbReference>
<keyword evidence="5 10" id="KW-0694">RNA-binding</keyword>
<dbReference type="PROSITE" id="PS52002">
    <property type="entry name" value="SM"/>
    <property type="match status" value="1"/>
</dbReference>
<reference evidence="12" key="2">
    <citation type="submission" date="2025-05" db="UniProtKB">
        <authorList>
            <consortium name="EnsemblMetazoa"/>
        </authorList>
    </citation>
    <scope>IDENTIFICATION</scope>
</reference>
<evidence type="ECO:0000256" key="7">
    <source>
        <dbReference type="ARBA" id="ARBA00023242"/>
    </source>
</evidence>
<dbReference type="GO" id="GO:0000398">
    <property type="term" value="P:mRNA splicing, via spliceosome"/>
    <property type="evidence" value="ECO:0007669"/>
    <property type="project" value="InterPro"/>
</dbReference>
<dbReference type="GO" id="GO:0071013">
    <property type="term" value="C:catalytic step 2 spliceosome"/>
    <property type="evidence" value="ECO:0007669"/>
    <property type="project" value="TreeGrafter"/>
</dbReference>
<evidence type="ECO:0000256" key="10">
    <source>
        <dbReference type="PIRNR" id="PIRNR006609"/>
    </source>
</evidence>
<evidence type="ECO:0000256" key="5">
    <source>
        <dbReference type="ARBA" id="ARBA00022884"/>
    </source>
</evidence>
<dbReference type="InterPro" id="IPR034100">
    <property type="entry name" value="Sm_F"/>
</dbReference>
<name>A0A6P7H1X7_DIAVI</name>
<dbReference type="EnsemblMetazoa" id="XM_028296661.2">
    <property type="protein sequence ID" value="XP_028152462.1"/>
    <property type="gene ID" value="LOC114345853"/>
</dbReference>
<dbReference type="GO" id="GO:0005685">
    <property type="term" value="C:U1 snRNP"/>
    <property type="evidence" value="ECO:0007669"/>
    <property type="project" value="TreeGrafter"/>
</dbReference>
<sequence length="97" mass="11160">MKMSLVQAQPAPTPDKILNPKPFLTALIGRSVTVKLKWGPEYRGILVNYDGYMNVQLSKCEEYISNRRRAELGEVLIRCNNILHLGSTEYEDKKYED</sequence>
<gene>
    <name evidence="14" type="primary">LOC114345853</name>
</gene>
<dbReference type="RefSeq" id="XP_028152462.1">
    <property type="nucleotide sequence ID" value="XM_028296661.1"/>
</dbReference>
<dbReference type="PANTHER" id="PTHR11021">
    <property type="entry name" value="SMALL NUCLEAR RIBONUCLEOPROTEIN F SNRNP-F"/>
    <property type="match status" value="1"/>
</dbReference>
<dbReference type="PANTHER" id="PTHR11021:SF0">
    <property type="entry name" value="SMALL NUCLEAR RIBONUCLEOPROTEIN F"/>
    <property type="match status" value="1"/>
</dbReference>
<dbReference type="InterPro" id="IPR016487">
    <property type="entry name" value="Lsm6/sSmF"/>
</dbReference>
<feature type="domain" description="Sm" evidence="11">
    <location>
        <begin position="19"/>
        <end position="91"/>
    </location>
</feature>
<evidence type="ECO:0000256" key="8">
    <source>
        <dbReference type="ARBA" id="ARBA00023274"/>
    </source>
</evidence>
<evidence type="ECO:0000313" key="13">
    <source>
        <dbReference type="Proteomes" id="UP001652700"/>
    </source>
</evidence>
<evidence type="ECO:0000256" key="1">
    <source>
        <dbReference type="ARBA" id="ARBA00004123"/>
    </source>
</evidence>
<reference evidence="14" key="1">
    <citation type="submission" date="2025-04" db="UniProtKB">
        <authorList>
            <consortium name="RefSeq"/>
        </authorList>
    </citation>
    <scope>IDENTIFICATION</scope>
    <source>
        <tissue evidence="14">Whole insect</tissue>
    </source>
</reference>
<comment type="similarity">
    <text evidence="2 10">Belongs to the snRNP Sm proteins family. SmF/LSm6 subfamily.</text>
</comment>
<keyword evidence="6 10" id="KW-0508">mRNA splicing</keyword>
<keyword evidence="7 10" id="KW-0539">Nucleus</keyword>
<protein>
    <recommendedName>
        <fullName evidence="9">Sm protein F</fullName>
    </recommendedName>
</protein>
<evidence type="ECO:0000256" key="2">
    <source>
        <dbReference type="ARBA" id="ARBA00007927"/>
    </source>
</evidence>
<dbReference type="GO" id="GO:0003723">
    <property type="term" value="F:RNA binding"/>
    <property type="evidence" value="ECO:0007669"/>
    <property type="project" value="UniProtKB-UniRule"/>
</dbReference>
<dbReference type="CDD" id="cd01722">
    <property type="entry name" value="Sm_F"/>
    <property type="match status" value="1"/>
</dbReference>
<dbReference type="Pfam" id="PF01423">
    <property type="entry name" value="LSM"/>
    <property type="match status" value="1"/>
</dbReference>
<dbReference type="Gene3D" id="2.30.30.100">
    <property type="match status" value="1"/>
</dbReference>
<dbReference type="SMART" id="SM00651">
    <property type="entry name" value="Sm"/>
    <property type="match status" value="1"/>
</dbReference>
<dbReference type="SUPFAM" id="SSF50182">
    <property type="entry name" value="Sm-like ribonucleoproteins"/>
    <property type="match status" value="1"/>
</dbReference>
<dbReference type="InParanoid" id="A0A6P7H1X7"/>
<dbReference type="AlphaFoldDB" id="A0A6P7H1X7"/>
<dbReference type="Proteomes" id="UP001652700">
    <property type="component" value="Unplaced"/>
</dbReference>
<accession>A0A6P7H1X7</accession>
<dbReference type="KEGG" id="dvv:114345853"/>
<evidence type="ECO:0000313" key="14">
    <source>
        <dbReference type="RefSeq" id="XP_028152462.1"/>
    </source>
</evidence>
<evidence type="ECO:0000313" key="12">
    <source>
        <dbReference type="EnsemblMetazoa" id="XP_028152462.1"/>
    </source>
</evidence>
<evidence type="ECO:0000259" key="11">
    <source>
        <dbReference type="PROSITE" id="PS52002"/>
    </source>
</evidence>
<dbReference type="InterPro" id="IPR010920">
    <property type="entry name" value="LSM_dom_sf"/>
</dbReference>